<name>A0ACA9KXG0_9GLOM</name>
<accession>A0ACA9KXG0</accession>
<organism evidence="1 2">
    <name type="scientific">Scutellospora calospora</name>
    <dbReference type="NCBI Taxonomy" id="85575"/>
    <lineage>
        <taxon>Eukaryota</taxon>
        <taxon>Fungi</taxon>
        <taxon>Fungi incertae sedis</taxon>
        <taxon>Mucoromycota</taxon>
        <taxon>Glomeromycotina</taxon>
        <taxon>Glomeromycetes</taxon>
        <taxon>Diversisporales</taxon>
        <taxon>Gigasporaceae</taxon>
        <taxon>Scutellospora</taxon>
    </lineage>
</organism>
<gene>
    <name evidence="1" type="ORF">SCALOS_LOCUS3011</name>
</gene>
<comment type="caution">
    <text evidence="1">The sequence shown here is derived from an EMBL/GenBank/DDBJ whole genome shotgun (WGS) entry which is preliminary data.</text>
</comment>
<protein>
    <submittedName>
        <fullName evidence="1">7265_t:CDS:1</fullName>
    </submittedName>
</protein>
<keyword evidence="2" id="KW-1185">Reference proteome</keyword>
<reference evidence="1" key="1">
    <citation type="submission" date="2021-06" db="EMBL/GenBank/DDBJ databases">
        <authorList>
            <person name="Kallberg Y."/>
            <person name="Tangrot J."/>
            <person name="Rosling A."/>
        </authorList>
    </citation>
    <scope>NUCLEOTIDE SEQUENCE</scope>
    <source>
        <strain evidence="1">AU212A</strain>
    </source>
</reference>
<evidence type="ECO:0000313" key="1">
    <source>
        <dbReference type="EMBL" id="CAG8495409.1"/>
    </source>
</evidence>
<proteinExistence type="predicted"/>
<dbReference type="Proteomes" id="UP000789860">
    <property type="component" value="Unassembled WGS sequence"/>
</dbReference>
<dbReference type="EMBL" id="CAJVPM010002974">
    <property type="protein sequence ID" value="CAG8495409.1"/>
    <property type="molecule type" value="Genomic_DNA"/>
</dbReference>
<evidence type="ECO:0000313" key="2">
    <source>
        <dbReference type="Proteomes" id="UP000789860"/>
    </source>
</evidence>
<sequence length="706" mass="80042">MLQKTTSDVNVEKEEKEDSVALKTFKALVKLPTELLQKQLVMSLKQEDNGKSMGKKRFVETWKLGALVNILDVTDIHGEFYTDGNFGGLYWSKDEQKAVYIAEQKELDDSDDRKFDYTQSYGERFSNKCVPLIVVFNVSTNEAKVLPKFDKIDTGQIYITIISDGSNLGINRCDYVHLCAILLANKKLIYRTSKQSPRLNLSGNSLIYLSNSTGGPHSWCSELYEYNFSSKENRLIVPIVRFPSLSFHNNFPGIYQPDVEKVTPTLAKSICSVLQPFENNPYLELIVYKPKDVPSDKKPPLIVISHGGPHGVCVTRSVGFGQDCIDSLIGKIGNLEVEEVQATAQYFIDQNEVDPDAIALIGGSHAGHSSSTTVLTRLWQVNSNLFTEGCLEMHKKDAMAVSRILDIAQDLKYLNLEKWLQDNIVEYGDSFIYNCLEFLNRKVVLEITHETNGNIQSVRLSNDVIATYLRILHNSTISGENSELFIEVHRDALQVYPRLTNIRASSDSIVTYTEPSSFSHDFEEEEANSYYERVYRQAISIEDMIKLLQKFKNSQEHRENDIFSCVLMGYMALGIALRYVLNALRNPSDSEMFILENIRCFAELGLPHSQSKPSILKQSDYTKMFENSSISNIDKVKIPTLLMLGENDKRVPHVDGLGWWYYLKGQGKVEIQCKMYKETGHSLDSVEAEIQGVDTITKFLKEKIGL</sequence>